<keyword evidence="2" id="KW-0472">Membrane</keyword>
<feature type="transmembrane region" description="Helical" evidence="2">
    <location>
        <begin position="212"/>
        <end position="231"/>
    </location>
</feature>
<feature type="region of interest" description="Disordered" evidence="1">
    <location>
        <begin position="287"/>
        <end position="320"/>
    </location>
</feature>
<proteinExistence type="predicted"/>
<protein>
    <recommendedName>
        <fullName evidence="5">Integral membrane protein</fullName>
    </recommendedName>
</protein>
<feature type="compositionally biased region" description="Basic and acidic residues" evidence="1">
    <location>
        <begin position="306"/>
        <end position="320"/>
    </location>
</feature>
<keyword evidence="2" id="KW-1133">Transmembrane helix</keyword>
<keyword evidence="4" id="KW-1185">Reference proteome</keyword>
<keyword evidence="2" id="KW-0812">Transmembrane</keyword>
<feature type="transmembrane region" description="Helical" evidence="2">
    <location>
        <begin position="188"/>
        <end position="206"/>
    </location>
</feature>
<comment type="caution">
    <text evidence="3">The sequence shown here is derived from an EMBL/GenBank/DDBJ whole genome shotgun (WGS) entry which is preliminary data.</text>
</comment>
<dbReference type="Proteomes" id="UP001501759">
    <property type="component" value="Unassembled WGS sequence"/>
</dbReference>
<name>A0ABP9JEI9_9ACTN</name>
<feature type="transmembrane region" description="Helical" evidence="2">
    <location>
        <begin position="45"/>
        <end position="63"/>
    </location>
</feature>
<evidence type="ECO:0000256" key="2">
    <source>
        <dbReference type="SAM" id="Phobius"/>
    </source>
</evidence>
<gene>
    <name evidence="3" type="ORF">GCM10023335_64950</name>
</gene>
<sequence>MRRVLAVQFAPCALFVTGVLALVRAGSFSGRSDWGAAVPERPLTAVGALLVVTACASLLGLLLQPFQVRAVRVLEGYWDRWALTAGLGQLLVQVQRKRWVALSERAEKAALGEAAQRVRAEAQRRLAAHPAEDVLLPTALGNALRAGELSAGERYGLTTLASWPRIYLQVSDRMAEALRSTRDALDSAVNLCWSFLALTGTGIAALYDERSGWWLCGAGLGFAALAYKGAVTAAQSYSGLMHVTYDLHRFDLLEALHYPLPTKETEEEVFAGVSDSFAYRQRLDFPYAHPGARPHVEETDGSAGGRLEDGEPPQRSEQAE</sequence>
<dbReference type="EMBL" id="BAABKB010000030">
    <property type="protein sequence ID" value="GAA5027816.1"/>
    <property type="molecule type" value="Genomic_DNA"/>
</dbReference>
<evidence type="ECO:0008006" key="5">
    <source>
        <dbReference type="Google" id="ProtNLM"/>
    </source>
</evidence>
<dbReference type="RefSeq" id="WP_345656315.1">
    <property type="nucleotide sequence ID" value="NZ_BAABKB010000030.1"/>
</dbReference>
<evidence type="ECO:0000313" key="3">
    <source>
        <dbReference type="EMBL" id="GAA5027816.1"/>
    </source>
</evidence>
<accession>A0ABP9JEI9</accession>
<reference evidence="4" key="1">
    <citation type="journal article" date="2019" name="Int. J. Syst. Evol. Microbiol.">
        <title>The Global Catalogue of Microorganisms (GCM) 10K type strain sequencing project: providing services to taxonomists for standard genome sequencing and annotation.</title>
        <authorList>
            <consortium name="The Broad Institute Genomics Platform"/>
            <consortium name="The Broad Institute Genome Sequencing Center for Infectious Disease"/>
            <person name="Wu L."/>
            <person name="Ma J."/>
        </authorList>
    </citation>
    <scope>NUCLEOTIDE SEQUENCE [LARGE SCALE GENOMIC DNA]</scope>
    <source>
        <strain evidence="4">JCM 18409</strain>
    </source>
</reference>
<evidence type="ECO:0000313" key="4">
    <source>
        <dbReference type="Proteomes" id="UP001501759"/>
    </source>
</evidence>
<evidence type="ECO:0000256" key="1">
    <source>
        <dbReference type="SAM" id="MobiDB-lite"/>
    </source>
</evidence>
<organism evidence="3 4">
    <name type="scientific">Streptomyces siamensis</name>
    <dbReference type="NCBI Taxonomy" id="1274986"/>
    <lineage>
        <taxon>Bacteria</taxon>
        <taxon>Bacillati</taxon>
        <taxon>Actinomycetota</taxon>
        <taxon>Actinomycetes</taxon>
        <taxon>Kitasatosporales</taxon>
        <taxon>Streptomycetaceae</taxon>
        <taxon>Streptomyces</taxon>
    </lineage>
</organism>